<dbReference type="EMBL" id="KY523104">
    <property type="protein sequence ID" value="QKU35533.1"/>
    <property type="molecule type" value="Genomic_DNA"/>
</dbReference>
<reference evidence="1" key="2">
    <citation type="journal article" date="2018" name="Nat. Commun.">
        <title>Tailed giant Tupanvirus possesses the most complete translational apparatus of the known virosphere.</title>
        <authorList>
            <person name="Abrahao J."/>
            <person name="Silva L."/>
            <person name="Silva L.S."/>
            <person name="Khalil J.Y.B."/>
            <person name="Rodrigues R."/>
            <person name="Arantes T."/>
            <person name="Assis F."/>
            <person name="Boratto P."/>
            <person name="Andrade M."/>
            <person name="Kroon E.G."/>
            <person name="Ribeiro B."/>
            <person name="Bergier I."/>
            <person name="Seligmann H."/>
            <person name="Ghigo E."/>
            <person name="Colson P."/>
            <person name="Levasseur A."/>
            <person name="Kroemer G."/>
            <person name="Raoult D."/>
            <person name="La Scola B."/>
        </authorList>
    </citation>
    <scope>NUCLEOTIDE SEQUENCE [LARGE SCALE GENOMIC DNA]</scope>
    <source>
        <strain evidence="1">Soda lake</strain>
    </source>
</reference>
<dbReference type="RefSeq" id="YP_010782199.1">
    <property type="nucleotide sequence ID" value="NC_075039.1"/>
</dbReference>
<reference evidence="1" key="1">
    <citation type="submission" date="2017-01" db="EMBL/GenBank/DDBJ databases">
        <authorList>
            <person name="Assis F.L."/>
            <person name="Abrahao J.S."/>
            <person name="Silva L."/>
            <person name="Khalil J.B."/>
            <person name="Rodrigues R."/>
            <person name="Silva L.S."/>
            <person name="Arantes T."/>
            <person name="Boratto P."/>
            <person name="Andrade M."/>
            <person name="Kroon E.G."/>
            <person name="Ribeiro B."/>
            <person name="Bergier I."/>
            <person name="Seligmann H."/>
            <person name="Ghigo E."/>
            <person name="Colson P."/>
            <person name="Levasseur A."/>
            <person name="Raoult D."/>
            <person name="Scola B.L."/>
        </authorList>
    </citation>
    <scope>NUCLEOTIDE SEQUENCE</scope>
    <source>
        <strain evidence="1">Soda lake</strain>
    </source>
</reference>
<dbReference type="GeneID" id="80518963"/>
<evidence type="ECO:0000313" key="1">
    <source>
        <dbReference type="EMBL" id="QKU35533.1"/>
    </source>
</evidence>
<protein>
    <submittedName>
        <fullName evidence="1">Putative orfan</fullName>
    </submittedName>
</protein>
<organism evidence="1">
    <name type="scientific">Tupanvirus soda lake</name>
    <dbReference type="NCBI Taxonomy" id="2126985"/>
    <lineage>
        <taxon>Viruses</taxon>
        <taxon>Varidnaviria</taxon>
        <taxon>Bamfordvirae</taxon>
        <taxon>Nucleocytoviricota</taxon>
        <taxon>Megaviricetes</taxon>
        <taxon>Imitervirales</taxon>
        <taxon>Mimiviridae</taxon>
        <taxon>Megamimivirinae</taxon>
        <taxon>Tupanvirus</taxon>
        <taxon>Tupanvirus salinum</taxon>
    </lineage>
</organism>
<sequence>MGICFSMNNMRLSDIVIYNYFNHCANSNVILYAYSAKIGYVSIDMCKKGNWDEICREIEKINNHQIYELPSKYHEHTKKTFITVSHPFVKFLNLFNDHNKPIIKAKYIKINDKIWRSD</sequence>
<accession>A0A6N1NWA4</accession>
<dbReference type="KEGG" id="vg:80518963"/>
<name>A0A6N1NWA4_9VIRU</name>
<proteinExistence type="predicted"/>